<evidence type="ECO:0000313" key="5">
    <source>
        <dbReference type="EMBL" id="SNX69939.1"/>
    </source>
</evidence>
<accession>A0A285CQU8</accession>
<protein>
    <submittedName>
        <fullName evidence="5">Thioredoxin</fullName>
    </submittedName>
</protein>
<dbReference type="InterPro" id="IPR036249">
    <property type="entry name" value="Thioredoxin-like_sf"/>
</dbReference>
<dbReference type="GO" id="GO:0005829">
    <property type="term" value="C:cytosol"/>
    <property type="evidence" value="ECO:0007669"/>
    <property type="project" value="TreeGrafter"/>
</dbReference>
<dbReference type="CDD" id="cd02947">
    <property type="entry name" value="TRX_family"/>
    <property type="match status" value="1"/>
</dbReference>
<evidence type="ECO:0000313" key="6">
    <source>
        <dbReference type="Proteomes" id="UP000219546"/>
    </source>
</evidence>
<comment type="similarity">
    <text evidence="1">Belongs to the thioredoxin family.</text>
</comment>
<dbReference type="RefSeq" id="WP_097158235.1">
    <property type="nucleotide sequence ID" value="NZ_JBEPMQ010000002.1"/>
</dbReference>
<evidence type="ECO:0000256" key="3">
    <source>
        <dbReference type="ARBA" id="ARBA00023284"/>
    </source>
</evidence>
<keyword evidence="6" id="KW-1185">Reference proteome</keyword>
<dbReference type="GO" id="GO:0015035">
    <property type="term" value="F:protein-disulfide reductase activity"/>
    <property type="evidence" value="ECO:0007669"/>
    <property type="project" value="TreeGrafter"/>
</dbReference>
<dbReference type="EMBL" id="OAOP01000003">
    <property type="protein sequence ID" value="SNX69939.1"/>
    <property type="molecule type" value="Genomic_DNA"/>
</dbReference>
<dbReference type="GO" id="GO:0045454">
    <property type="term" value="P:cell redox homeostasis"/>
    <property type="evidence" value="ECO:0007669"/>
    <property type="project" value="TreeGrafter"/>
</dbReference>
<evidence type="ECO:0000256" key="2">
    <source>
        <dbReference type="ARBA" id="ARBA00023157"/>
    </source>
</evidence>
<dbReference type="InterPro" id="IPR013766">
    <property type="entry name" value="Thioredoxin_domain"/>
</dbReference>
<evidence type="ECO:0000256" key="1">
    <source>
        <dbReference type="ARBA" id="ARBA00008987"/>
    </source>
</evidence>
<dbReference type="PANTHER" id="PTHR45663">
    <property type="entry name" value="GEO12009P1"/>
    <property type="match status" value="1"/>
</dbReference>
<evidence type="ECO:0000259" key="4">
    <source>
        <dbReference type="Pfam" id="PF00085"/>
    </source>
</evidence>
<dbReference type="Pfam" id="PF00085">
    <property type="entry name" value="Thioredoxin"/>
    <property type="match status" value="1"/>
</dbReference>
<dbReference type="SUPFAM" id="SSF52833">
    <property type="entry name" value="Thioredoxin-like"/>
    <property type="match status" value="1"/>
</dbReference>
<dbReference type="Gene3D" id="3.40.30.10">
    <property type="entry name" value="Glutaredoxin"/>
    <property type="match status" value="1"/>
</dbReference>
<organism evidence="5 6">
    <name type="scientific">Bacillus oleivorans</name>
    <dbReference type="NCBI Taxonomy" id="1448271"/>
    <lineage>
        <taxon>Bacteria</taxon>
        <taxon>Bacillati</taxon>
        <taxon>Bacillota</taxon>
        <taxon>Bacilli</taxon>
        <taxon>Bacillales</taxon>
        <taxon>Bacillaceae</taxon>
        <taxon>Bacillus</taxon>
    </lineage>
</organism>
<keyword evidence="2" id="KW-1015">Disulfide bond</keyword>
<dbReference type="PANTHER" id="PTHR45663:SF11">
    <property type="entry name" value="GEO12009P1"/>
    <property type="match status" value="1"/>
</dbReference>
<proteinExistence type="inferred from homology"/>
<keyword evidence="3" id="KW-0676">Redox-active center</keyword>
<dbReference type="AlphaFoldDB" id="A0A285CQU8"/>
<sequence length="157" mass="18026">MKKVIIFLVIIVVLFGGMAFLNYAQNADKLKDNPYGTDNLEQSTIDLIGDPLYDNIILPDELKEKLANKEDVTVYFFSPECVHCQATTPIIDPMTEEMGIDLVKYNILEFEEGWNDYAIEATPTIIHFKDGVEYERITGAYDKEYFNAWFTEYVAAK</sequence>
<dbReference type="Proteomes" id="UP000219546">
    <property type="component" value="Unassembled WGS sequence"/>
</dbReference>
<reference evidence="5 6" key="1">
    <citation type="submission" date="2017-08" db="EMBL/GenBank/DDBJ databases">
        <authorList>
            <person name="de Groot N.N."/>
        </authorList>
    </citation>
    <scope>NUCLEOTIDE SEQUENCE [LARGE SCALE GENOMIC DNA]</scope>
    <source>
        <strain evidence="5 6">JC228</strain>
    </source>
</reference>
<dbReference type="OrthoDB" id="32134at2"/>
<name>A0A285CQU8_9BACI</name>
<feature type="domain" description="Thioredoxin" evidence="4">
    <location>
        <begin position="60"/>
        <end position="150"/>
    </location>
</feature>
<gene>
    <name evidence="5" type="ORF">SAMN05877753_103321</name>
</gene>